<dbReference type="PANTHER" id="PTHR45496">
    <property type="entry name" value="CHAPERONE DNAJ-DOMAIN SUPERFAMILY PROTEIN"/>
    <property type="match status" value="1"/>
</dbReference>
<feature type="compositionally biased region" description="Gly residues" evidence="1">
    <location>
        <begin position="9"/>
        <end position="25"/>
    </location>
</feature>
<feature type="region of interest" description="Disordered" evidence="1">
    <location>
        <begin position="1"/>
        <end position="25"/>
    </location>
</feature>
<dbReference type="Pfam" id="PF23551">
    <property type="entry name" value="Zn_ribbon_20"/>
    <property type="match status" value="1"/>
</dbReference>
<reference evidence="3" key="1">
    <citation type="submission" date="2017-07" db="EMBL/GenBank/DDBJ databases">
        <title>Taro Niue Genome Assembly and Annotation.</title>
        <authorList>
            <person name="Atibalentja N."/>
            <person name="Keating K."/>
            <person name="Fields C.J."/>
        </authorList>
    </citation>
    <scope>NUCLEOTIDE SEQUENCE</scope>
    <source>
        <strain evidence="3">Niue_2</strain>
        <tissue evidence="3">Leaf</tissue>
    </source>
</reference>
<dbReference type="InterPro" id="IPR036869">
    <property type="entry name" value="J_dom_sf"/>
</dbReference>
<proteinExistence type="predicted"/>
<dbReference type="Proteomes" id="UP000652761">
    <property type="component" value="Unassembled WGS sequence"/>
</dbReference>
<evidence type="ECO:0000313" key="4">
    <source>
        <dbReference type="Proteomes" id="UP000652761"/>
    </source>
</evidence>
<dbReference type="PROSITE" id="PS50076">
    <property type="entry name" value="DNAJ_2"/>
    <property type="match status" value="1"/>
</dbReference>
<gene>
    <name evidence="3" type="ORF">Taro_022511</name>
</gene>
<name>A0A843UUM9_COLES</name>
<feature type="domain" description="J" evidence="2">
    <location>
        <begin position="96"/>
        <end position="169"/>
    </location>
</feature>
<dbReference type="OrthoDB" id="10250354at2759"/>
<evidence type="ECO:0000256" key="1">
    <source>
        <dbReference type="SAM" id="MobiDB-lite"/>
    </source>
</evidence>
<evidence type="ECO:0000313" key="3">
    <source>
        <dbReference type="EMBL" id="MQL89932.1"/>
    </source>
</evidence>
<sequence>MDRPAAGSSAGGGGGGGARRAGGRGEGGAGAGVRVDAVQLMSLAEKFLGTRDLLGSRKFAECAMEADPLIDGAERVLAAADVLLAAQRRRINNHIDWYAILQLDLSPSGGGRALSDVRLQYRRLSFLLGPVGHQPSPSSSAVEEAFKLVSDAWAVLSDPVKKELYDKEIAIAAAARLIPNDGGVGGGDGLEDAGVGVSCGAGVDGDGTFWTLCKNCCYLHQYERGYEGRALLCPNCRKVFSALNLASPPPVVPGTDMYYCSWGLFPLGFPGGPNFASGPVNTAPEVGRDAAGKPWNQDFSPVFPSGGGAQGPMGMGGWVNPEHGNGEPHVGKRRMQSDVGVSEKAPPMRKKVTAKRIRSQVSGAEEYGVLGQDDEDNADVGDAGKFDGEVTAQNVGCSKTVETSTEDPDLDFSADATDSMLNSLSELPFLKDGKIVVVD</sequence>
<accession>A0A843UUM9</accession>
<dbReference type="PROSITE" id="PS00636">
    <property type="entry name" value="DNAJ_1"/>
    <property type="match status" value="1"/>
</dbReference>
<dbReference type="AlphaFoldDB" id="A0A843UUM9"/>
<dbReference type="InterPro" id="IPR001623">
    <property type="entry name" value="DnaJ_domain"/>
</dbReference>
<dbReference type="GO" id="GO:0005783">
    <property type="term" value="C:endoplasmic reticulum"/>
    <property type="evidence" value="ECO:0007669"/>
    <property type="project" value="UniProtKB-ARBA"/>
</dbReference>
<dbReference type="EMBL" id="NMUH01001191">
    <property type="protein sequence ID" value="MQL89932.1"/>
    <property type="molecule type" value="Genomic_DNA"/>
</dbReference>
<dbReference type="CDD" id="cd06257">
    <property type="entry name" value="DnaJ"/>
    <property type="match status" value="1"/>
</dbReference>
<dbReference type="SMART" id="SM00271">
    <property type="entry name" value="DnaJ"/>
    <property type="match status" value="1"/>
</dbReference>
<dbReference type="InterPro" id="IPR056988">
    <property type="entry name" value="Zn_ribbon_pln"/>
</dbReference>
<dbReference type="SUPFAM" id="SSF46565">
    <property type="entry name" value="Chaperone J-domain"/>
    <property type="match status" value="1"/>
</dbReference>
<protein>
    <recommendedName>
        <fullName evidence="2">J domain-containing protein</fullName>
    </recommendedName>
</protein>
<comment type="caution">
    <text evidence="3">The sequence shown here is derived from an EMBL/GenBank/DDBJ whole genome shotgun (WGS) entry which is preliminary data.</text>
</comment>
<dbReference type="PANTHER" id="PTHR45496:SF1">
    <property type="entry name" value="CHAPERONE DNAJ-DOMAIN SUPERFAMILY PROTEIN"/>
    <property type="match status" value="1"/>
</dbReference>
<feature type="region of interest" description="Disordered" evidence="1">
    <location>
        <begin position="327"/>
        <end position="350"/>
    </location>
</feature>
<keyword evidence="4" id="KW-1185">Reference proteome</keyword>
<dbReference type="Gene3D" id="1.10.287.110">
    <property type="entry name" value="DnaJ domain"/>
    <property type="match status" value="1"/>
</dbReference>
<evidence type="ECO:0000259" key="2">
    <source>
        <dbReference type="PROSITE" id="PS50076"/>
    </source>
</evidence>
<dbReference type="InterPro" id="IPR018253">
    <property type="entry name" value="DnaJ_domain_CS"/>
</dbReference>
<dbReference type="InterPro" id="IPR053052">
    <property type="entry name" value="Imprinting_Balance_Reg"/>
</dbReference>
<dbReference type="Pfam" id="PF00226">
    <property type="entry name" value="DnaJ"/>
    <property type="match status" value="1"/>
</dbReference>
<organism evidence="3 4">
    <name type="scientific">Colocasia esculenta</name>
    <name type="common">Wild taro</name>
    <name type="synonym">Arum esculentum</name>
    <dbReference type="NCBI Taxonomy" id="4460"/>
    <lineage>
        <taxon>Eukaryota</taxon>
        <taxon>Viridiplantae</taxon>
        <taxon>Streptophyta</taxon>
        <taxon>Embryophyta</taxon>
        <taxon>Tracheophyta</taxon>
        <taxon>Spermatophyta</taxon>
        <taxon>Magnoliopsida</taxon>
        <taxon>Liliopsida</taxon>
        <taxon>Araceae</taxon>
        <taxon>Aroideae</taxon>
        <taxon>Colocasieae</taxon>
        <taxon>Colocasia</taxon>
    </lineage>
</organism>